<name>A0A3Q8X4E2_9BACL</name>
<proteinExistence type="inferred from homology"/>
<sequence length="126" mass="14247">MLFLTALGGWDKALQVLLVIIIAEYITGLLRALKHGKVNADVLGWSVVRKVLILFVIGLASMLDGWNEHGTPIFRMAAIYFYCGREGLSLIEHLGANGIPLPRAMKEFLEQLSEQRDEKRSRKRRL</sequence>
<evidence type="ECO:0000256" key="2">
    <source>
        <dbReference type="ARBA" id="ARBA00022692"/>
    </source>
</evidence>
<dbReference type="GO" id="GO:0016020">
    <property type="term" value="C:membrane"/>
    <property type="evidence" value="ECO:0007669"/>
    <property type="project" value="UniProtKB-SubCell"/>
</dbReference>
<evidence type="ECO:0000256" key="6">
    <source>
        <dbReference type="SAM" id="Phobius"/>
    </source>
</evidence>
<reference evidence="8" key="1">
    <citation type="submission" date="2018-12" db="EMBL/GenBank/DDBJ databases">
        <title>Genome sequence of Peanibacillus sp.</title>
        <authorList>
            <person name="Subramani G."/>
            <person name="Srinivasan S."/>
            <person name="Kim M.K."/>
        </authorList>
    </citation>
    <scope>NUCLEOTIDE SEQUENCE [LARGE SCALE GENOMIC DNA]</scope>
    <source>
        <strain evidence="8">18JY67-1</strain>
    </source>
</reference>
<keyword evidence="8" id="KW-1185">Reference proteome</keyword>
<feature type="transmembrane region" description="Helical" evidence="6">
    <location>
        <begin position="12"/>
        <end position="30"/>
    </location>
</feature>
<dbReference type="AlphaFoldDB" id="A0A3Q8X4E2"/>
<keyword evidence="3 6" id="KW-1133">Transmembrane helix</keyword>
<dbReference type="NCBIfam" id="TIGR01593">
    <property type="entry name" value="holin_tox_secr"/>
    <property type="match status" value="1"/>
</dbReference>
<keyword evidence="2 6" id="KW-0812">Transmembrane</keyword>
<evidence type="ECO:0000313" key="7">
    <source>
        <dbReference type="EMBL" id="AZN38688.1"/>
    </source>
</evidence>
<evidence type="ECO:0000256" key="4">
    <source>
        <dbReference type="ARBA" id="ARBA00023136"/>
    </source>
</evidence>
<dbReference type="Pfam" id="PF05105">
    <property type="entry name" value="Phage_holin_4_1"/>
    <property type="match status" value="1"/>
</dbReference>
<protein>
    <submittedName>
        <fullName evidence="7">Holin</fullName>
    </submittedName>
</protein>
<gene>
    <name evidence="7" type="ORF">EJC50_02590</name>
</gene>
<evidence type="ECO:0000256" key="1">
    <source>
        <dbReference type="ARBA" id="ARBA00004141"/>
    </source>
</evidence>
<dbReference type="InterPro" id="IPR006480">
    <property type="entry name" value="Phage_holin_4_1"/>
</dbReference>
<dbReference type="KEGG" id="palb:EJC50_02590"/>
<comment type="similarity">
    <text evidence="5">Belongs to the bacteriophage holin family. Cp-1 holin subfamily.</text>
</comment>
<evidence type="ECO:0000256" key="3">
    <source>
        <dbReference type="ARBA" id="ARBA00022989"/>
    </source>
</evidence>
<comment type="subcellular location">
    <subcellularLocation>
        <location evidence="1">Membrane</location>
        <topology evidence="1">Multi-pass membrane protein</topology>
    </subcellularLocation>
</comment>
<evidence type="ECO:0000313" key="8">
    <source>
        <dbReference type="Proteomes" id="UP000272528"/>
    </source>
</evidence>
<dbReference type="OrthoDB" id="88184at2"/>
<dbReference type="Proteomes" id="UP000272528">
    <property type="component" value="Chromosome"/>
</dbReference>
<feature type="transmembrane region" description="Helical" evidence="6">
    <location>
        <begin position="42"/>
        <end position="63"/>
    </location>
</feature>
<dbReference type="EMBL" id="CP034437">
    <property type="protein sequence ID" value="AZN38688.1"/>
    <property type="molecule type" value="Genomic_DNA"/>
</dbReference>
<accession>A0A3Q8X4E2</accession>
<organism evidence="7 8">
    <name type="scientific">Paenibacillus albus</name>
    <dbReference type="NCBI Taxonomy" id="2495582"/>
    <lineage>
        <taxon>Bacteria</taxon>
        <taxon>Bacillati</taxon>
        <taxon>Bacillota</taxon>
        <taxon>Bacilli</taxon>
        <taxon>Bacillales</taxon>
        <taxon>Paenibacillaceae</taxon>
        <taxon>Paenibacillus</taxon>
    </lineage>
</organism>
<keyword evidence="4 6" id="KW-0472">Membrane</keyword>
<evidence type="ECO:0000256" key="5">
    <source>
        <dbReference type="ARBA" id="ARBA00023600"/>
    </source>
</evidence>
<dbReference type="RefSeq" id="WP_126012036.1">
    <property type="nucleotide sequence ID" value="NZ_CP034437.1"/>
</dbReference>